<accession>A0ACA9MNI5</accession>
<dbReference type="EMBL" id="CAJVPT010013325">
    <property type="protein sequence ID" value="CAG8594727.1"/>
    <property type="molecule type" value="Genomic_DNA"/>
</dbReference>
<keyword evidence="2" id="KW-1185">Reference proteome</keyword>
<proteinExistence type="predicted"/>
<comment type="caution">
    <text evidence="1">The sequence shown here is derived from an EMBL/GenBank/DDBJ whole genome shotgun (WGS) entry which is preliminary data.</text>
</comment>
<protein>
    <submittedName>
        <fullName evidence="1">14021_t:CDS:1</fullName>
    </submittedName>
</protein>
<evidence type="ECO:0000313" key="2">
    <source>
        <dbReference type="Proteomes" id="UP000789525"/>
    </source>
</evidence>
<reference evidence="1" key="1">
    <citation type="submission" date="2021-06" db="EMBL/GenBank/DDBJ databases">
        <authorList>
            <person name="Kallberg Y."/>
            <person name="Tangrot J."/>
            <person name="Rosling A."/>
        </authorList>
    </citation>
    <scope>NUCLEOTIDE SEQUENCE</scope>
    <source>
        <strain evidence="1">CL356</strain>
    </source>
</reference>
<gene>
    <name evidence="1" type="ORF">ACOLOM_LOCUS6455</name>
</gene>
<name>A0ACA9MNI5_9GLOM</name>
<dbReference type="Proteomes" id="UP000789525">
    <property type="component" value="Unassembled WGS sequence"/>
</dbReference>
<organism evidence="1 2">
    <name type="scientific">Acaulospora colombiana</name>
    <dbReference type="NCBI Taxonomy" id="27376"/>
    <lineage>
        <taxon>Eukaryota</taxon>
        <taxon>Fungi</taxon>
        <taxon>Fungi incertae sedis</taxon>
        <taxon>Mucoromycota</taxon>
        <taxon>Glomeromycotina</taxon>
        <taxon>Glomeromycetes</taxon>
        <taxon>Diversisporales</taxon>
        <taxon>Acaulosporaceae</taxon>
        <taxon>Acaulospora</taxon>
    </lineage>
</organism>
<evidence type="ECO:0000313" key="1">
    <source>
        <dbReference type="EMBL" id="CAG8594727.1"/>
    </source>
</evidence>
<sequence length="78" mass="9047">MREWIKTHPVKMDNISPGQIAHQLLAKPQEAEISFEKHPKMFTRSDDVKLVRYQINPTPNWGPKPKAKRKRDAADEGN</sequence>